<reference evidence="4 5" key="1">
    <citation type="submission" date="2016-05" db="EMBL/GenBank/DDBJ databases">
        <authorList>
            <person name="Naeem Raeece"/>
        </authorList>
    </citation>
    <scope>NUCLEOTIDE SEQUENCE [LARGE SCALE GENOMIC DNA]</scope>
</reference>
<reference evidence="3" key="2">
    <citation type="submission" date="2016-05" db="EMBL/GenBank/DDBJ databases">
        <authorList>
            <person name="Lavstsen T."/>
            <person name="Jespersen J.S."/>
        </authorList>
    </citation>
    <scope>NUCLEOTIDE SEQUENCE [LARGE SCALE GENOMIC DNA]</scope>
</reference>
<evidence type="ECO:0000313" key="3">
    <source>
        <dbReference type="EMBL" id="SBT35601.1"/>
    </source>
</evidence>
<evidence type="ECO:0000256" key="1">
    <source>
        <dbReference type="SAM" id="MobiDB-lite"/>
    </source>
</evidence>
<dbReference type="Proteomes" id="UP000078550">
    <property type="component" value="Unassembled WGS sequence"/>
</dbReference>
<name>A0A1A8YVP1_PLAOA</name>
<dbReference type="EMBL" id="FLRD01000079">
    <property type="protein sequence ID" value="SBT35163.1"/>
    <property type="molecule type" value="Genomic_DNA"/>
</dbReference>
<proteinExistence type="predicted"/>
<dbReference type="EMBL" id="FLRE01000104">
    <property type="protein sequence ID" value="SBT35601.1"/>
    <property type="molecule type" value="Genomic_DNA"/>
</dbReference>
<sequence length="72" mass="8063">MEGESTTKIGKSPHRRCGKITVGTPEEHTIVTRMSFYEKKTGRGVVAIKTKFSKSSYFAANNRDTTNPVRGW</sequence>
<dbReference type="AlphaFoldDB" id="A0A1A8YVP1"/>
<gene>
    <name evidence="2" type="ORF">POVWA1_025970</name>
    <name evidence="3" type="ORF">POVWA2_025800</name>
</gene>
<protein>
    <submittedName>
        <fullName evidence="3">Uncharacterized protein</fullName>
    </submittedName>
</protein>
<organism evidence="3 4">
    <name type="scientific">Plasmodium ovale wallikeri</name>
    <dbReference type="NCBI Taxonomy" id="864142"/>
    <lineage>
        <taxon>Eukaryota</taxon>
        <taxon>Sar</taxon>
        <taxon>Alveolata</taxon>
        <taxon>Apicomplexa</taxon>
        <taxon>Aconoidasida</taxon>
        <taxon>Haemosporida</taxon>
        <taxon>Plasmodiidae</taxon>
        <taxon>Plasmodium</taxon>
        <taxon>Plasmodium (Plasmodium)</taxon>
    </lineage>
</organism>
<dbReference type="Proteomes" id="UP000078555">
    <property type="component" value="Unassembled WGS sequence"/>
</dbReference>
<evidence type="ECO:0000313" key="4">
    <source>
        <dbReference type="Proteomes" id="UP000078550"/>
    </source>
</evidence>
<evidence type="ECO:0000313" key="2">
    <source>
        <dbReference type="EMBL" id="SBT35163.1"/>
    </source>
</evidence>
<evidence type="ECO:0000313" key="5">
    <source>
        <dbReference type="Proteomes" id="UP000078555"/>
    </source>
</evidence>
<keyword evidence="5" id="KW-1185">Reference proteome</keyword>
<feature type="region of interest" description="Disordered" evidence="1">
    <location>
        <begin position="1"/>
        <end position="20"/>
    </location>
</feature>
<accession>A0A1A8YVP1</accession>